<evidence type="ECO:0000256" key="1">
    <source>
        <dbReference type="ARBA" id="ARBA00023125"/>
    </source>
</evidence>
<dbReference type="EMBL" id="JAFLEQ010000003">
    <property type="protein sequence ID" value="MBN9643410.1"/>
    <property type="molecule type" value="Genomic_DNA"/>
</dbReference>
<dbReference type="PROSITE" id="PS50977">
    <property type="entry name" value="HTH_TETR_2"/>
    <property type="match status" value="1"/>
</dbReference>
<organism evidence="4 5">
    <name type="scientific">Corynebacterium mendelii</name>
    <dbReference type="NCBI Taxonomy" id="2765362"/>
    <lineage>
        <taxon>Bacteria</taxon>
        <taxon>Bacillati</taxon>
        <taxon>Actinomycetota</taxon>
        <taxon>Actinomycetes</taxon>
        <taxon>Mycobacteriales</taxon>
        <taxon>Corynebacteriaceae</taxon>
        <taxon>Corynebacterium</taxon>
    </lineage>
</organism>
<name>A0A939DYY9_9CORY</name>
<sequence>MVDTDDRRRGPKPKFTLEDAVDIALDLGLAEFSLAAVAKELGFSTPSLYRVIENRDDLVDKCLERISRTLQLPPADQPWQDQLRMFTDEMWRVLDEYPGLGEVVLTRPLSTLHAKDYIWQLVDQCQEAGYGDDRMGFSFGLMMLSDMIFINHIEVEQRRKQHKNHPRLSEEMVKPKGRISLSQRLFFKTDEIWLDRGNLRDKVNFIITGMEAQRQQNCANQTANDDN</sequence>
<gene>
    <name evidence="4" type="ORF">JZY06_02030</name>
</gene>
<feature type="DNA-binding region" description="H-T-H motif" evidence="2">
    <location>
        <begin position="33"/>
        <end position="52"/>
    </location>
</feature>
<dbReference type="RefSeq" id="WP_207118073.1">
    <property type="nucleotide sequence ID" value="NZ_JAFLEQ010000003.1"/>
</dbReference>
<evidence type="ECO:0000313" key="4">
    <source>
        <dbReference type="EMBL" id="MBN9643410.1"/>
    </source>
</evidence>
<dbReference type="AlphaFoldDB" id="A0A939DYY9"/>
<dbReference type="SUPFAM" id="SSF48498">
    <property type="entry name" value="Tetracyclin repressor-like, C-terminal domain"/>
    <property type="match status" value="1"/>
</dbReference>
<evidence type="ECO:0000313" key="5">
    <source>
        <dbReference type="Proteomes" id="UP000664332"/>
    </source>
</evidence>
<dbReference type="InterPro" id="IPR001647">
    <property type="entry name" value="HTH_TetR"/>
</dbReference>
<dbReference type="InterPro" id="IPR036271">
    <property type="entry name" value="Tet_transcr_reg_TetR-rel_C_sf"/>
</dbReference>
<dbReference type="SUPFAM" id="SSF46689">
    <property type="entry name" value="Homeodomain-like"/>
    <property type="match status" value="1"/>
</dbReference>
<keyword evidence="5" id="KW-1185">Reference proteome</keyword>
<feature type="domain" description="HTH tetR-type" evidence="3">
    <location>
        <begin position="10"/>
        <end position="70"/>
    </location>
</feature>
<evidence type="ECO:0000259" key="3">
    <source>
        <dbReference type="PROSITE" id="PS50977"/>
    </source>
</evidence>
<dbReference type="InterPro" id="IPR009057">
    <property type="entry name" value="Homeodomain-like_sf"/>
</dbReference>
<accession>A0A939DYY9</accession>
<keyword evidence="1 2" id="KW-0238">DNA-binding</keyword>
<comment type="caution">
    <text evidence="4">The sequence shown here is derived from an EMBL/GenBank/DDBJ whole genome shotgun (WGS) entry which is preliminary data.</text>
</comment>
<dbReference type="Proteomes" id="UP000664332">
    <property type="component" value="Unassembled WGS sequence"/>
</dbReference>
<reference evidence="4" key="1">
    <citation type="submission" date="2021-03" db="EMBL/GenBank/DDBJ databases">
        <authorList>
            <person name="Sun Q."/>
        </authorList>
    </citation>
    <scope>NUCLEOTIDE SEQUENCE</scope>
    <source>
        <strain evidence="4">CCM 8862</strain>
    </source>
</reference>
<dbReference type="Gene3D" id="1.10.357.10">
    <property type="entry name" value="Tetracycline Repressor, domain 2"/>
    <property type="match status" value="1"/>
</dbReference>
<dbReference type="GO" id="GO:0003677">
    <property type="term" value="F:DNA binding"/>
    <property type="evidence" value="ECO:0007669"/>
    <property type="project" value="UniProtKB-UniRule"/>
</dbReference>
<evidence type="ECO:0000256" key="2">
    <source>
        <dbReference type="PROSITE-ProRule" id="PRU00335"/>
    </source>
</evidence>
<protein>
    <submittedName>
        <fullName evidence="4">TetR/AcrR family transcriptional regulator</fullName>
    </submittedName>
</protein>
<proteinExistence type="predicted"/>